<sequence length="123" mass="14198">MYLSRETKAGGDPTHRHRDKMIQISVCRCSKLEGTEADVIQGFVVDAECLIRIFNKLMDGECGVVWLNDSVRHFWTRDHREGVHDTIRIFLTDFGDQKCSHSRTSTSSQREILHFFDNITCHG</sequence>
<proteinExistence type="predicted"/>
<dbReference type="CTD" id="78777656"/>
<reference evidence="1 2" key="1">
    <citation type="submission" date="2019-12" db="EMBL/GenBank/DDBJ databases">
        <title>Chromosome-level assembly of the Caenorhabditis remanei genome.</title>
        <authorList>
            <person name="Teterina A.A."/>
            <person name="Willis J.H."/>
            <person name="Phillips P.C."/>
        </authorList>
    </citation>
    <scope>NUCLEOTIDE SEQUENCE [LARGE SCALE GENOMIC DNA]</scope>
    <source>
        <strain evidence="1 2">PX506</strain>
        <tissue evidence="1">Whole organism</tissue>
    </source>
</reference>
<evidence type="ECO:0000313" key="2">
    <source>
        <dbReference type="Proteomes" id="UP000483820"/>
    </source>
</evidence>
<dbReference type="GeneID" id="78777656"/>
<dbReference type="EMBL" id="WUAV01000006">
    <property type="protein sequence ID" value="KAF1746836.1"/>
    <property type="molecule type" value="Genomic_DNA"/>
</dbReference>
<comment type="caution">
    <text evidence="1">The sequence shown here is derived from an EMBL/GenBank/DDBJ whole genome shotgun (WGS) entry which is preliminary data.</text>
</comment>
<accession>A0A6A5FW59</accession>
<gene>
    <name evidence="1" type="ORF">GCK72_023294</name>
</gene>
<protein>
    <submittedName>
        <fullName evidence="1">Uncharacterized protein</fullName>
    </submittedName>
</protein>
<organism evidence="1 2">
    <name type="scientific">Caenorhabditis remanei</name>
    <name type="common">Caenorhabditis vulgaris</name>
    <dbReference type="NCBI Taxonomy" id="31234"/>
    <lineage>
        <taxon>Eukaryota</taxon>
        <taxon>Metazoa</taxon>
        <taxon>Ecdysozoa</taxon>
        <taxon>Nematoda</taxon>
        <taxon>Chromadorea</taxon>
        <taxon>Rhabditida</taxon>
        <taxon>Rhabditina</taxon>
        <taxon>Rhabditomorpha</taxon>
        <taxon>Rhabditoidea</taxon>
        <taxon>Rhabditidae</taxon>
        <taxon>Peloderinae</taxon>
        <taxon>Caenorhabditis</taxon>
    </lineage>
</organism>
<evidence type="ECO:0000313" key="1">
    <source>
        <dbReference type="EMBL" id="KAF1746836.1"/>
    </source>
</evidence>
<dbReference type="Proteomes" id="UP000483820">
    <property type="component" value="Chromosome X"/>
</dbReference>
<dbReference type="RefSeq" id="XP_053578893.1">
    <property type="nucleotide sequence ID" value="XM_053735327.1"/>
</dbReference>
<dbReference type="AlphaFoldDB" id="A0A6A5FW59"/>
<name>A0A6A5FW59_CAERE</name>
<dbReference type="KEGG" id="crq:GCK72_023294"/>